<evidence type="ECO:0000256" key="2">
    <source>
        <dbReference type="SAM" id="Phobius"/>
    </source>
</evidence>
<keyword evidence="2" id="KW-1133">Transmembrane helix</keyword>
<dbReference type="GO" id="GO:0008745">
    <property type="term" value="F:N-acetylmuramoyl-L-alanine amidase activity"/>
    <property type="evidence" value="ECO:0007669"/>
    <property type="project" value="InterPro"/>
</dbReference>
<dbReference type="SMART" id="SM00646">
    <property type="entry name" value="Ami_3"/>
    <property type="match status" value="1"/>
</dbReference>
<dbReference type="GO" id="GO:0009253">
    <property type="term" value="P:peptidoglycan catabolic process"/>
    <property type="evidence" value="ECO:0007669"/>
    <property type="project" value="InterPro"/>
</dbReference>
<gene>
    <name evidence="4" type="ORF">EDC14_1011115</name>
</gene>
<dbReference type="SUPFAM" id="SSF53187">
    <property type="entry name" value="Zn-dependent exopeptidases"/>
    <property type="match status" value="1"/>
</dbReference>
<dbReference type="CDD" id="cd02696">
    <property type="entry name" value="MurNAc-LAA"/>
    <property type="match status" value="1"/>
</dbReference>
<dbReference type="RefSeq" id="WP_132014313.1">
    <property type="nucleotide sequence ID" value="NZ_SLUN01000011.1"/>
</dbReference>
<keyword evidence="2" id="KW-0812">Transmembrane</keyword>
<keyword evidence="1" id="KW-0378">Hydrolase</keyword>
<dbReference type="InterPro" id="IPR002508">
    <property type="entry name" value="MurNAc-LAA_cat"/>
</dbReference>
<evidence type="ECO:0000256" key="1">
    <source>
        <dbReference type="ARBA" id="ARBA00022801"/>
    </source>
</evidence>
<evidence type="ECO:0000313" key="4">
    <source>
        <dbReference type="EMBL" id="TCL69993.1"/>
    </source>
</evidence>
<name>A0A4R1RTW5_HYDET</name>
<feature type="domain" description="MurNAc-LAA" evidence="3">
    <location>
        <begin position="118"/>
        <end position="227"/>
    </location>
</feature>
<dbReference type="PANTHER" id="PTHR30404:SF0">
    <property type="entry name" value="N-ACETYLMURAMOYL-L-ALANINE AMIDASE AMIC"/>
    <property type="match status" value="1"/>
</dbReference>
<protein>
    <submittedName>
        <fullName evidence="4">N-acetylmuramoyl-L-alanine amidase</fullName>
    </submittedName>
</protein>
<dbReference type="GO" id="GO:0030288">
    <property type="term" value="C:outer membrane-bounded periplasmic space"/>
    <property type="evidence" value="ECO:0007669"/>
    <property type="project" value="TreeGrafter"/>
</dbReference>
<dbReference type="Pfam" id="PF01520">
    <property type="entry name" value="Amidase_3"/>
    <property type="match status" value="1"/>
</dbReference>
<proteinExistence type="predicted"/>
<organism evidence="4 5">
    <name type="scientific">Hydrogenispora ethanolica</name>
    <dbReference type="NCBI Taxonomy" id="1082276"/>
    <lineage>
        <taxon>Bacteria</taxon>
        <taxon>Bacillati</taxon>
        <taxon>Bacillota</taxon>
        <taxon>Hydrogenispora</taxon>
    </lineage>
</organism>
<dbReference type="InterPro" id="IPR050695">
    <property type="entry name" value="N-acetylmuramoyl_amidase_3"/>
</dbReference>
<feature type="transmembrane region" description="Helical" evidence="2">
    <location>
        <begin position="12"/>
        <end position="35"/>
    </location>
</feature>
<dbReference type="EMBL" id="SLUN01000011">
    <property type="protein sequence ID" value="TCL69993.1"/>
    <property type="molecule type" value="Genomic_DNA"/>
</dbReference>
<dbReference type="OrthoDB" id="9806267at2"/>
<reference evidence="4 5" key="1">
    <citation type="submission" date="2019-03" db="EMBL/GenBank/DDBJ databases">
        <title>Genomic Encyclopedia of Type Strains, Phase IV (KMG-IV): sequencing the most valuable type-strain genomes for metagenomic binning, comparative biology and taxonomic classification.</title>
        <authorList>
            <person name="Goeker M."/>
        </authorList>
    </citation>
    <scope>NUCLEOTIDE SEQUENCE [LARGE SCALE GENOMIC DNA]</scope>
    <source>
        <strain evidence="4 5">LX-B</strain>
    </source>
</reference>
<dbReference type="PANTHER" id="PTHR30404">
    <property type="entry name" value="N-ACETYLMURAMOYL-L-ALANINE AMIDASE"/>
    <property type="match status" value="1"/>
</dbReference>
<sequence length="237" mass="26794">MEFIYISRRQLRIGIVACLLFVIGIVGYGLVNIFYEETLSRVGELVILLDPGHGGVDGGTRDQWGNLEKDINLAVGKLVDHQLQSCGMQVLMSRKGDIALAPFTGQPGRHRRDLLERIRRAREENCLFLVSIHCDWSRDVREMGAKVFYNALQPESKNLASLIQQELNRVQIRQRKEAPGKYLMIRQEGITGVIVEVGFLSNSQEALLLQNELHRSRLAFAISRGILKYSQSFLDGT</sequence>
<keyword evidence="2" id="KW-0472">Membrane</keyword>
<evidence type="ECO:0000313" key="5">
    <source>
        <dbReference type="Proteomes" id="UP000295008"/>
    </source>
</evidence>
<accession>A0A4R1RTW5</accession>
<dbReference type="Proteomes" id="UP000295008">
    <property type="component" value="Unassembled WGS sequence"/>
</dbReference>
<dbReference type="AlphaFoldDB" id="A0A4R1RTW5"/>
<dbReference type="Gene3D" id="3.40.630.40">
    <property type="entry name" value="Zn-dependent exopeptidases"/>
    <property type="match status" value="1"/>
</dbReference>
<comment type="caution">
    <text evidence="4">The sequence shown here is derived from an EMBL/GenBank/DDBJ whole genome shotgun (WGS) entry which is preliminary data.</text>
</comment>
<keyword evidence="5" id="KW-1185">Reference proteome</keyword>
<evidence type="ECO:0000259" key="3">
    <source>
        <dbReference type="SMART" id="SM00646"/>
    </source>
</evidence>